<gene>
    <name evidence="6" type="ORF">QVD17_32208</name>
</gene>
<organism evidence="6 7">
    <name type="scientific">Tagetes erecta</name>
    <name type="common">African marigold</name>
    <dbReference type="NCBI Taxonomy" id="13708"/>
    <lineage>
        <taxon>Eukaryota</taxon>
        <taxon>Viridiplantae</taxon>
        <taxon>Streptophyta</taxon>
        <taxon>Embryophyta</taxon>
        <taxon>Tracheophyta</taxon>
        <taxon>Spermatophyta</taxon>
        <taxon>Magnoliopsida</taxon>
        <taxon>eudicotyledons</taxon>
        <taxon>Gunneridae</taxon>
        <taxon>Pentapetalae</taxon>
        <taxon>asterids</taxon>
        <taxon>campanulids</taxon>
        <taxon>Asterales</taxon>
        <taxon>Asteraceae</taxon>
        <taxon>Asteroideae</taxon>
        <taxon>Heliantheae alliance</taxon>
        <taxon>Tageteae</taxon>
        <taxon>Tagetes</taxon>
    </lineage>
</organism>
<keyword evidence="3" id="KW-0560">Oxidoreductase</keyword>
<evidence type="ECO:0000313" key="6">
    <source>
        <dbReference type="EMBL" id="KAK1416417.1"/>
    </source>
</evidence>
<dbReference type="Proteomes" id="UP001229421">
    <property type="component" value="Unassembled WGS sequence"/>
</dbReference>
<name>A0AAD8NPI1_TARER</name>
<evidence type="ECO:0000259" key="5">
    <source>
        <dbReference type="Pfam" id="PF00487"/>
    </source>
</evidence>
<feature type="transmembrane region" description="Helical" evidence="4">
    <location>
        <begin position="97"/>
        <end position="117"/>
    </location>
</feature>
<evidence type="ECO:0000256" key="1">
    <source>
        <dbReference type="ARBA" id="ARBA00004370"/>
    </source>
</evidence>
<feature type="transmembrane region" description="Helical" evidence="4">
    <location>
        <begin position="159"/>
        <end position="179"/>
    </location>
</feature>
<keyword evidence="4" id="KW-1133">Transmembrane helix</keyword>
<comment type="similarity">
    <text evidence="2">Belongs to the fatty acid desaturase type 1 family.</text>
</comment>
<evidence type="ECO:0000256" key="3">
    <source>
        <dbReference type="ARBA" id="ARBA00023002"/>
    </source>
</evidence>
<evidence type="ECO:0000256" key="4">
    <source>
        <dbReference type="SAM" id="Phobius"/>
    </source>
</evidence>
<comment type="caution">
    <text evidence="6">The sequence shown here is derived from an EMBL/GenBank/DDBJ whole genome shotgun (WGS) entry which is preliminary data.</text>
</comment>
<dbReference type="EMBL" id="JAUHHV010000008">
    <property type="protein sequence ID" value="KAK1416417.1"/>
    <property type="molecule type" value="Genomic_DNA"/>
</dbReference>
<dbReference type="CDD" id="cd03507">
    <property type="entry name" value="Delta12-FADS-like"/>
    <property type="match status" value="1"/>
</dbReference>
<accession>A0AAD8NPI1</accession>
<sequence length="420" mass="49097">MSGPRQTGLIRSHLVVPTNVKQLCIKTKAISLINRYVFRFHNKKPAMGAGGQMNDTTTKKELLERVPIEKPPFGIADLRKAIPPHCFKRSFATAFYYLFRDLCVNFSLYYIAINYIYHLPQPFSYIAWPLYWLIQGSIMVALWVICHDCCHHTFSNHQWIDDTIGLIIHSYILTPYFAFKYSHRSHHANTSSIEKDENWVPKLKKDTWFFEVLANPFGNILILVLTFLVGYPGYFLVNLRGRIYKGWASHYNPLGPIFNDSERAQVLVSNVGVFVVLYGLYKIGVKTGFQWLLYIYVYPWMVMGMGVLLFTYLNHNHPSVAHYDATEWDWMRGALSTVDRDYGIFNTIFHDEPNAHVVHHLFSSIPHYHIVEATQAIKPILGKYYNYDDSSVLKTLFKFTKECLYIEEDHEKKGVYWYRK</sequence>
<dbReference type="GO" id="GO:0016491">
    <property type="term" value="F:oxidoreductase activity"/>
    <property type="evidence" value="ECO:0007669"/>
    <property type="project" value="UniProtKB-KW"/>
</dbReference>
<protein>
    <recommendedName>
        <fullName evidence="5">Fatty acid desaturase domain-containing protein</fullName>
    </recommendedName>
</protein>
<feature type="transmembrane region" description="Helical" evidence="4">
    <location>
        <begin position="293"/>
        <end position="313"/>
    </location>
</feature>
<keyword evidence="7" id="KW-1185">Reference proteome</keyword>
<dbReference type="GO" id="GO:0006629">
    <property type="term" value="P:lipid metabolic process"/>
    <property type="evidence" value="ECO:0007669"/>
    <property type="project" value="InterPro"/>
</dbReference>
<dbReference type="InterPro" id="IPR012171">
    <property type="entry name" value="Fatty_acid_desaturase"/>
</dbReference>
<feature type="transmembrane region" description="Helical" evidence="4">
    <location>
        <begin position="217"/>
        <end position="237"/>
    </location>
</feature>
<keyword evidence="4" id="KW-0812">Transmembrane</keyword>
<evidence type="ECO:0000313" key="7">
    <source>
        <dbReference type="Proteomes" id="UP001229421"/>
    </source>
</evidence>
<dbReference type="PANTHER" id="PTHR32100">
    <property type="entry name" value="OMEGA-6 FATTY ACID DESATURASE, CHLOROPLASTIC"/>
    <property type="match status" value="1"/>
</dbReference>
<dbReference type="GO" id="GO:0016020">
    <property type="term" value="C:membrane"/>
    <property type="evidence" value="ECO:0007669"/>
    <property type="project" value="UniProtKB-SubCell"/>
</dbReference>
<feature type="domain" description="Fatty acid desaturase" evidence="5">
    <location>
        <begin position="127"/>
        <end position="386"/>
    </location>
</feature>
<reference evidence="6" key="1">
    <citation type="journal article" date="2023" name="bioRxiv">
        <title>Improved chromosome-level genome assembly for marigold (Tagetes erecta).</title>
        <authorList>
            <person name="Jiang F."/>
            <person name="Yuan L."/>
            <person name="Wang S."/>
            <person name="Wang H."/>
            <person name="Xu D."/>
            <person name="Wang A."/>
            <person name="Fan W."/>
        </authorList>
    </citation>
    <scope>NUCLEOTIDE SEQUENCE</scope>
    <source>
        <strain evidence="6">WSJ</strain>
        <tissue evidence="6">Leaf</tissue>
    </source>
</reference>
<comment type="subcellular location">
    <subcellularLocation>
        <location evidence="1">Membrane</location>
    </subcellularLocation>
</comment>
<evidence type="ECO:0000256" key="2">
    <source>
        <dbReference type="ARBA" id="ARBA00009295"/>
    </source>
</evidence>
<keyword evidence="4" id="KW-0472">Membrane</keyword>
<feature type="transmembrane region" description="Helical" evidence="4">
    <location>
        <begin position="129"/>
        <end position="147"/>
    </location>
</feature>
<feature type="transmembrane region" description="Helical" evidence="4">
    <location>
        <begin position="264"/>
        <end position="281"/>
    </location>
</feature>
<proteinExistence type="inferred from homology"/>
<dbReference type="Pfam" id="PF00487">
    <property type="entry name" value="FA_desaturase"/>
    <property type="match status" value="1"/>
</dbReference>
<dbReference type="InterPro" id="IPR005804">
    <property type="entry name" value="FA_desaturase_dom"/>
</dbReference>
<dbReference type="AlphaFoldDB" id="A0AAD8NPI1"/>